<keyword evidence="3" id="KW-1185">Reference proteome</keyword>
<gene>
    <name evidence="2" type="ORF">SAMN06265373_101837</name>
</gene>
<keyword evidence="1" id="KW-1133">Transmembrane helix</keyword>
<organism evidence="2 3">
    <name type="scientific">Shimia sagamensis</name>
    <dbReference type="NCBI Taxonomy" id="1566352"/>
    <lineage>
        <taxon>Bacteria</taxon>
        <taxon>Pseudomonadati</taxon>
        <taxon>Pseudomonadota</taxon>
        <taxon>Alphaproteobacteria</taxon>
        <taxon>Rhodobacterales</taxon>
        <taxon>Roseobacteraceae</taxon>
    </lineage>
</organism>
<name>A0ABY1NF93_9RHOB</name>
<keyword evidence="1" id="KW-0812">Transmembrane</keyword>
<evidence type="ECO:0000313" key="2">
    <source>
        <dbReference type="EMBL" id="SMP08108.1"/>
    </source>
</evidence>
<dbReference type="EMBL" id="FXTY01000001">
    <property type="protein sequence ID" value="SMP08108.1"/>
    <property type="molecule type" value="Genomic_DNA"/>
</dbReference>
<evidence type="ECO:0000256" key="1">
    <source>
        <dbReference type="SAM" id="Phobius"/>
    </source>
</evidence>
<accession>A0ABY1NF93</accession>
<protein>
    <submittedName>
        <fullName evidence="2">Uncharacterized protein</fullName>
    </submittedName>
</protein>
<reference evidence="2 3" key="1">
    <citation type="submission" date="2017-05" db="EMBL/GenBank/DDBJ databases">
        <authorList>
            <person name="Varghese N."/>
            <person name="Submissions S."/>
        </authorList>
    </citation>
    <scope>NUCLEOTIDE SEQUENCE [LARGE SCALE GENOMIC DNA]</scope>
    <source>
        <strain evidence="2 3">DSM 29734</strain>
    </source>
</reference>
<sequence>MLIALYVILVIALPAAIGAQLVMKNINRKDPVGGFMLLLLAAVPALAYGLYVPEGLIMDFRFDLGGPGAYGLGVMIGAAVGAFQRWAPQRV</sequence>
<comment type="caution">
    <text evidence="2">The sequence shown here is derived from an EMBL/GenBank/DDBJ whole genome shotgun (WGS) entry which is preliminary data.</text>
</comment>
<feature type="transmembrane region" description="Helical" evidence="1">
    <location>
        <begin position="34"/>
        <end position="52"/>
    </location>
</feature>
<keyword evidence="1" id="KW-0472">Membrane</keyword>
<dbReference type="RefSeq" id="WP_283424670.1">
    <property type="nucleotide sequence ID" value="NZ_FXTY01000001.1"/>
</dbReference>
<evidence type="ECO:0000313" key="3">
    <source>
        <dbReference type="Proteomes" id="UP001157961"/>
    </source>
</evidence>
<feature type="transmembrane region" description="Helical" evidence="1">
    <location>
        <begin position="64"/>
        <end position="83"/>
    </location>
</feature>
<proteinExistence type="predicted"/>
<dbReference type="Proteomes" id="UP001157961">
    <property type="component" value="Unassembled WGS sequence"/>
</dbReference>